<feature type="transmembrane region" description="Helical" evidence="1">
    <location>
        <begin position="238"/>
        <end position="258"/>
    </location>
</feature>
<accession>A0A0G0Q2Z0</accession>
<dbReference type="Proteomes" id="UP000034539">
    <property type="component" value="Unassembled WGS sequence"/>
</dbReference>
<evidence type="ECO:0008006" key="4">
    <source>
        <dbReference type="Google" id="ProtNLM"/>
    </source>
</evidence>
<feature type="transmembrane region" description="Helical" evidence="1">
    <location>
        <begin position="278"/>
        <end position="301"/>
    </location>
</feature>
<feature type="transmembrane region" description="Helical" evidence="1">
    <location>
        <begin position="352"/>
        <end position="385"/>
    </location>
</feature>
<reference evidence="2 3" key="1">
    <citation type="journal article" date="2015" name="Nature">
        <title>rRNA introns, odd ribosomes, and small enigmatic genomes across a large radiation of phyla.</title>
        <authorList>
            <person name="Brown C.T."/>
            <person name="Hug L.A."/>
            <person name="Thomas B.C."/>
            <person name="Sharon I."/>
            <person name="Castelle C.J."/>
            <person name="Singh A."/>
            <person name="Wilkins M.J."/>
            <person name="Williams K.H."/>
            <person name="Banfield J.F."/>
        </authorList>
    </citation>
    <scope>NUCLEOTIDE SEQUENCE [LARGE SCALE GENOMIC DNA]</scope>
</reference>
<sequence>MNNNSPGFLTFFILGYILLSISYASSNGFYTLSSFIVLISSFAIFLFSALKLSKFEAEKKNEAGIIPMILSISIIIGLISYGGMYQIKNGFYYLSILLFPVALVCSFVYLFKKEYRTLRFKSLGHLPFAILILISVLLRIFMIMSSPNPKIDVFYLLKNSGQSWYLGHNPYQMNFPKLYKSDIPDHFDYFPMAFVSMTPAVVLFKDPRYTFVLAEMATAMVIYYLAKRKDKKTRFAQIMSLIFLYNPVSTFVIEQSWLDPLLVLGFSLFLYLYYLNKKILSIFILSLTFGVKQNFLPAVLFLTTLPRHNFKHILYTFILLGLIVAPFFFWSPNDFIRDTLLYPIFRPLRFDGLTLFSFLYSLFGISRYPLSLFLPVMIILAIYLLKFSKRNPFAWSFSIALFFFGFFILFKEAFMNYYYLVSSLFIISLSLKNEA</sequence>
<feature type="transmembrane region" description="Helical" evidence="1">
    <location>
        <begin position="313"/>
        <end position="332"/>
    </location>
</feature>
<name>A0A0G0Q2Z0_9BACT</name>
<feature type="transmembrane region" description="Helical" evidence="1">
    <location>
        <begin position="392"/>
        <end position="410"/>
    </location>
</feature>
<evidence type="ECO:0000256" key="1">
    <source>
        <dbReference type="SAM" id="Phobius"/>
    </source>
</evidence>
<keyword evidence="1" id="KW-0472">Membrane</keyword>
<feature type="transmembrane region" description="Helical" evidence="1">
    <location>
        <begin position="90"/>
        <end position="111"/>
    </location>
</feature>
<keyword evidence="1" id="KW-0812">Transmembrane</keyword>
<protein>
    <recommendedName>
        <fullName evidence="4">Glycosyltransferase RgtA/B/C/D-like domain-containing protein</fullName>
    </recommendedName>
</protein>
<gene>
    <name evidence="2" type="ORF">UT63_C0062G0002</name>
</gene>
<comment type="caution">
    <text evidence="2">The sequence shown here is derived from an EMBL/GenBank/DDBJ whole genome shotgun (WGS) entry which is preliminary data.</text>
</comment>
<organism evidence="2 3">
    <name type="scientific">Candidatus Gottesmanbacteria bacterium GW2011_GWC2_39_8</name>
    <dbReference type="NCBI Taxonomy" id="1618450"/>
    <lineage>
        <taxon>Bacteria</taxon>
        <taxon>Candidatus Gottesmaniibacteriota</taxon>
    </lineage>
</organism>
<feature type="transmembrane region" description="Helical" evidence="1">
    <location>
        <begin position="34"/>
        <end position="52"/>
    </location>
</feature>
<feature type="transmembrane region" description="Helical" evidence="1">
    <location>
        <begin position="123"/>
        <end position="144"/>
    </location>
</feature>
<feature type="transmembrane region" description="Helical" evidence="1">
    <location>
        <begin position="209"/>
        <end position="226"/>
    </location>
</feature>
<dbReference type="EMBL" id="LBXN01000062">
    <property type="protein sequence ID" value="KKR31731.1"/>
    <property type="molecule type" value="Genomic_DNA"/>
</dbReference>
<keyword evidence="1" id="KW-1133">Transmembrane helix</keyword>
<evidence type="ECO:0000313" key="2">
    <source>
        <dbReference type="EMBL" id="KKR31731.1"/>
    </source>
</evidence>
<feature type="transmembrane region" description="Helical" evidence="1">
    <location>
        <begin position="64"/>
        <end position="84"/>
    </location>
</feature>
<proteinExistence type="predicted"/>
<dbReference type="AlphaFoldDB" id="A0A0G0Q2Z0"/>
<evidence type="ECO:0000313" key="3">
    <source>
        <dbReference type="Proteomes" id="UP000034539"/>
    </source>
</evidence>
<feature type="transmembrane region" description="Helical" evidence="1">
    <location>
        <begin position="416"/>
        <end position="431"/>
    </location>
</feature>